<evidence type="ECO:0000313" key="5">
    <source>
        <dbReference type="Proteomes" id="UP000553632"/>
    </source>
</evidence>
<organism evidence="4 5">
    <name type="scientific">Perkinsus olseni</name>
    <name type="common">Perkinsus atlanticus</name>
    <dbReference type="NCBI Taxonomy" id="32597"/>
    <lineage>
        <taxon>Eukaryota</taxon>
        <taxon>Sar</taxon>
        <taxon>Alveolata</taxon>
        <taxon>Perkinsozoa</taxon>
        <taxon>Perkinsea</taxon>
        <taxon>Perkinsida</taxon>
        <taxon>Perkinsidae</taxon>
        <taxon>Perkinsus</taxon>
    </lineage>
</organism>
<evidence type="ECO:0000313" key="4">
    <source>
        <dbReference type="EMBL" id="KAF4738691.1"/>
    </source>
</evidence>
<dbReference type="Pfam" id="PF02799">
    <property type="entry name" value="NMT_C"/>
    <property type="match status" value="1"/>
</dbReference>
<reference evidence="4 5" key="1">
    <citation type="submission" date="2020-04" db="EMBL/GenBank/DDBJ databases">
        <title>Perkinsus olseni comparative genomics.</title>
        <authorList>
            <person name="Bogema D.R."/>
        </authorList>
    </citation>
    <scope>NUCLEOTIDE SEQUENCE [LARGE SCALE GENOMIC DNA]</scope>
    <source>
        <strain evidence="4 5">ATCC PRA-207</strain>
    </source>
</reference>
<comment type="similarity">
    <text evidence="2">Belongs to the NMT family.</text>
</comment>
<dbReference type="GO" id="GO:0004379">
    <property type="term" value="F:glycylpeptide N-tetradecanoyltransferase activity"/>
    <property type="evidence" value="ECO:0007669"/>
    <property type="project" value="UniProtKB-EC"/>
</dbReference>
<dbReference type="GO" id="GO:0005737">
    <property type="term" value="C:cytoplasm"/>
    <property type="evidence" value="ECO:0007669"/>
    <property type="project" value="TreeGrafter"/>
</dbReference>
<comment type="function">
    <text evidence="1">Adds a myristoyl group to the N-terminal glycine residue of certain cellular proteins.</text>
</comment>
<dbReference type="InterPro" id="IPR016181">
    <property type="entry name" value="Acyl_CoA_acyltransferase"/>
</dbReference>
<dbReference type="PROSITE" id="PS00976">
    <property type="entry name" value="NMT_2"/>
    <property type="match status" value="1"/>
</dbReference>
<protein>
    <recommendedName>
        <fullName evidence="1">Glycylpeptide N-tetradecanoyltransferase</fullName>
        <ecNumber evidence="1">2.3.1.97</ecNumber>
    </recommendedName>
</protein>
<comment type="catalytic activity">
    <reaction evidence="1">
        <text>N-terminal glycyl-[protein] + tetradecanoyl-CoA = N-tetradecanoylglycyl-[protein] + CoA + H(+)</text>
        <dbReference type="Rhea" id="RHEA:15521"/>
        <dbReference type="Rhea" id="RHEA-COMP:12666"/>
        <dbReference type="Rhea" id="RHEA-COMP:12667"/>
        <dbReference type="ChEBI" id="CHEBI:15378"/>
        <dbReference type="ChEBI" id="CHEBI:57287"/>
        <dbReference type="ChEBI" id="CHEBI:57385"/>
        <dbReference type="ChEBI" id="CHEBI:64723"/>
        <dbReference type="ChEBI" id="CHEBI:133050"/>
        <dbReference type="EC" id="2.3.1.97"/>
    </reaction>
</comment>
<keyword evidence="5" id="KW-1185">Reference proteome</keyword>
<comment type="caution">
    <text evidence="4">The sequence shown here is derived from an EMBL/GenBank/DDBJ whole genome shotgun (WGS) entry which is preliminary data.</text>
</comment>
<dbReference type="Proteomes" id="UP000553632">
    <property type="component" value="Unassembled WGS sequence"/>
</dbReference>
<dbReference type="EC" id="2.3.1.97" evidence="1"/>
<dbReference type="OMA" id="ERACNNL"/>
<dbReference type="AlphaFoldDB" id="A0A7J6T110"/>
<accession>A0A7J6T110</accession>
<evidence type="ECO:0000259" key="3">
    <source>
        <dbReference type="Pfam" id="PF02799"/>
    </source>
</evidence>
<feature type="domain" description="Glycylpeptide N-tetradecanoyltransferase C-terminal" evidence="3">
    <location>
        <begin position="4"/>
        <end position="106"/>
    </location>
</feature>
<gene>
    <name evidence="4" type="primary">NMT1_2</name>
    <name evidence="4" type="ORF">FOZ63_010001</name>
</gene>
<name>A0A7J6T110_PEROL</name>
<keyword evidence="1" id="KW-0012">Acyltransferase</keyword>
<dbReference type="EMBL" id="JABANO010014364">
    <property type="protein sequence ID" value="KAF4738691.1"/>
    <property type="molecule type" value="Genomic_DNA"/>
</dbReference>
<keyword evidence="1 4" id="KW-0808">Transferase</keyword>
<dbReference type="InterPro" id="IPR000903">
    <property type="entry name" value="NMT"/>
</dbReference>
<proteinExistence type="inferred from homology"/>
<evidence type="ECO:0000256" key="1">
    <source>
        <dbReference type="RuleBase" id="RU000586"/>
    </source>
</evidence>
<evidence type="ECO:0000256" key="2">
    <source>
        <dbReference type="RuleBase" id="RU004178"/>
    </source>
</evidence>
<dbReference type="PANTHER" id="PTHR11377">
    <property type="entry name" value="N-MYRISTOYL TRANSFERASE"/>
    <property type="match status" value="1"/>
</dbReference>
<dbReference type="SUPFAM" id="SSF55729">
    <property type="entry name" value="Acyl-CoA N-acyltransferases (Nat)"/>
    <property type="match status" value="1"/>
</dbReference>
<dbReference type="Gene3D" id="3.40.630.170">
    <property type="match status" value="1"/>
</dbReference>
<dbReference type="InterPro" id="IPR022678">
    <property type="entry name" value="NMT_CS"/>
</dbReference>
<sequence length="116" mass="13199">MAASVLVREENGKVTDFLSFYSLPSSVLGNDKHKTLYAAYSYYNVANTVSLKQLMSDALVLAKQKGYDVFNALNLMDNNEFLEDLKFGRGDGDLQYYLYNWKCPFMEPQDMGLVLL</sequence>
<dbReference type="InterPro" id="IPR022677">
    <property type="entry name" value="NMT_C"/>
</dbReference>
<dbReference type="PANTHER" id="PTHR11377:SF5">
    <property type="entry name" value="GLYCYLPEPTIDE N-TETRADECANOYLTRANSFERASE"/>
    <property type="match status" value="1"/>
</dbReference>